<evidence type="ECO:0008006" key="4">
    <source>
        <dbReference type="Google" id="ProtNLM"/>
    </source>
</evidence>
<dbReference type="EMBL" id="CAJNOG010000504">
    <property type="protein sequence ID" value="CAF1274142.1"/>
    <property type="molecule type" value="Genomic_DNA"/>
</dbReference>
<accession>A0A815BS34</accession>
<sequence length="218" mass="26064">MTTTKIKTIWEYKCYQKQRTTKDFRGCIWPNIRRNYTYYSEVDNPTTFDAQETLHSFIDTSEEFETLQRNDYLVKVANAVVFFGEKYIIEELNNYIEAEMNERYDHVQQFRQWQDVTYYIGNRNSPGVPVWKQDKKQKVYEHIRDIAQQKGIPPSCWNILMQLYQNRNSVCHVTANIADAESMKDYANNSSDRDERESVQYLYKLVVNALGTTRRGRR</sequence>
<comment type="caution">
    <text evidence="1">The sequence shown here is derived from an EMBL/GenBank/DDBJ whole genome shotgun (WGS) entry which is preliminary data.</text>
</comment>
<dbReference type="Proteomes" id="UP000663844">
    <property type="component" value="Unassembled WGS sequence"/>
</dbReference>
<reference evidence="1" key="1">
    <citation type="submission" date="2021-02" db="EMBL/GenBank/DDBJ databases">
        <authorList>
            <person name="Nowell W R."/>
        </authorList>
    </citation>
    <scope>NUCLEOTIDE SEQUENCE</scope>
</reference>
<dbReference type="Proteomes" id="UP000663845">
    <property type="component" value="Unassembled WGS sequence"/>
</dbReference>
<protein>
    <recommendedName>
        <fullName evidence="4">RiboL-PSP-HEPN domain-containing protein</fullName>
    </recommendedName>
</protein>
<evidence type="ECO:0000313" key="1">
    <source>
        <dbReference type="EMBL" id="CAF1274142.1"/>
    </source>
</evidence>
<dbReference type="EMBL" id="CAJOAZ010002079">
    <property type="protein sequence ID" value="CAF3891762.1"/>
    <property type="molecule type" value="Genomic_DNA"/>
</dbReference>
<proteinExistence type="predicted"/>
<dbReference type="AlphaFoldDB" id="A0A815BS34"/>
<name>A0A815BS34_9BILA</name>
<evidence type="ECO:0000313" key="3">
    <source>
        <dbReference type="Proteomes" id="UP000663845"/>
    </source>
</evidence>
<gene>
    <name evidence="1" type="ORF">JYZ213_LOCUS30864</name>
    <name evidence="2" type="ORF">OXD698_LOCUS23456</name>
</gene>
<organism evidence="1 3">
    <name type="scientific">Adineta steineri</name>
    <dbReference type="NCBI Taxonomy" id="433720"/>
    <lineage>
        <taxon>Eukaryota</taxon>
        <taxon>Metazoa</taxon>
        <taxon>Spiralia</taxon>
        <taxon>Gnathifera</taxon>
        <taxon>Rotifera</taxon>
        <taxon>Eurotatoria</taxon>
        <taxon>Bdelloidea</taxon>
        <taxon>Adinetida</taxon>
        <taxon>Adinetidae</taxon>
        <taxon>Adineta</taxon>
    </lineage>
</organism>
<evidence type="ECO:0000313" key="2">
    <source>
        <dbReference type="EMBL" id="CAF3891762.1"/>
    </source>
</evidence>